<proteinExistence type="predicted"/>
<comment type="caution">
    <text evidence="1">The sequence shown here is derived from an EMBL/GenBank/DDBJ whole genome shotgun (WGS) entry which is preliminary data.</text>
</comment>
<name>A0A7V7P623_9PSED</name>
<organism evidence="1 2">
    <name type="scientific">Pseudomonas lini</name>
    <dbReference type="NCBI Taxonomy" id="163011"/>
    <lineage>
        <taxon>Bacteria</taxon>
        <taxon>Pseudomonadati</taxon>
        <taxon>Pseudomonadota</taxon>
        <taxon>Gammaproteobacteria</taxon>
        <taxon>Pseudomonadales</taxon>
        <taxon>Pseudomonadaceae</taxon>
        <taxon>Pseudomonas</taxon>
    </lineage>
</organism>
<evidence type="ECO:0000313" key="2">
    <source>
        <dbReference type="Proteomes" id="UP000434925"/>
    </source>
</evidence>
<dbReference type="Proteomes" id="UP000434925">
    <property type="component" value="Unassembled WGS sequence"/>
</dbReference>
<accession>A0A7V7P623</accession>
<evidence type="ECO:0000313" key="1">
    <source>
        <dbReference type="EMBL" id="KAB0506143.1"/>
    </source>
</evidence>
<reference evidence="1 2" key="1">
    <citation type="submission" date="2019-09" db="EMBL/GenBank/DDBJ databases">
        <title>Draft genome sequences of 48 bacterial type strains from the CCUG.</title>
        <authorList>
            <person name="Tunovic T."/>
            <person name="Pineiro-Iglesias B."/>
            <person name="Unosson C."/>
            <person name="Inganas E."/>
            <person name="Ohlen M."/>
            <person name="Cardew S."/>
            <person name="Jensie-Markopoulos S."/>
            <person name="Salva-Serra F."/>
            <person name="Jaen-Luchoro D."/>
            <person name="Karlsson R."/>
            <person name="Svensson-Stadler L."/>
            <person name="Chun J."/>
            <person name="Moore E."/>
        </authorList>
    </citation>
    <scope>NUCLEOTIDE SEQUENCE [LARGE SCALE GENOMIC DNA]</scope>
    <source>
        <strain evidence="1 2">CCUG 51522</strain>
    </source>
</reference>
<sequence length="69" mass="7477">MPAKASLSRSSPASLAPTGNQVQIRGFALRKHETFVMKLNGLRLNVTYLAGCRTFADSAKMGCRTLSFT</sequence>
<gene>
    <name evidence="1" type="ORF">F7R14_08570</name>
</gene>
<dbReference type="EMBL" id="VZPO01000003">
    <property type="protein sequence ID" value="KAB0506143.1"/>
    <property type="molecule type" value="Genomic_DNA"/>
</dbReference>
<dbReference type="AlphaFoldDB" id="A0A7V7P623"/>
<protein>
    <submittedName>
        <fullName evidence="1">Uncharacterized protein</fullName>
    </submittedName>
</protein>